<dbReference type="Pfam" id="PF02803">
    <property type="entry name" value="Thiolase_C"/>
    <property type="match status" value="1"/>
</dbReference>
<dbReference type="Gene3D" id="3.40.47.10">
    <property type="match status" value="2"/>
</dbReference>
<dbReference type="KEGG" id="dmp:FAK_25380"/>
<dbReference type="PIRSF" id="PIRSF000429">
    <property type="entry name" value="Ac-CoA_Ac_transf"/>
    <property type="match status" value="1"/>
</dbReference>
<dbReference type="PANTHER" id="PTHR18919:SF107">
    <property type="entry name" value="ACETYL-COA ACETYLTRANSFERASE, CYTOSOLIC"/>
    <property type="match status" value="1"/>
</dbReference>
<comment type="similarity">
    <text evidence="1 5">Belongs to the thiolase-like superfamily. Thiolase family.</text>
</comment>
<dbReference type="SUPFAM" id="SSF53901">
    <property type="entry name" value="Thiolase-like"/>
    <property type="match status" value="2"/>
</dbReference>
<organism evidence="8 9">
    <name type="scientific">Desulfoferula mesophila</name>
    <dbReference type="NCBI Taxonomy" id="3058419"/>
    <lineage>
        <taxon>Bacteria</taxon>
        <taxon>Pseudomonadati</taxon>
        <taxon>Thermodesulfobacteriota</taxon>
        <taxon>Desulfarculia</taxon>
        <taxon>Desulfarculales</taxon>
        <taxon>Desulfarculaceae</taxon>
        <taxon>Desulfoferula</taxon>
    </lineage>
</organism>
<name>A0AAU9EG39_9BACT</name>
<keyword evidence="3 5" id="KW-0012">Acyltransferase</keyword>
<evidence type="ECO:0000256" key="5">
    <source>
        <dbReference type="RuleBase" id="RU003557"/>
    </source>
</evidence>
<dbReference type="AlphaFoldDB" id="A0AAU9EG39"/>
<evidence type="ECO:0000313" key="9">
    <source>
        <dbReference type="Proteomes" id="UP001366166"/>
    </source>
</evidence>
<dbReference type="Proteomes" id="UP001366166">
    <property type="component" value="Chromosome"/>
</dbReference>
<dbReference type="Pfam" id="PF00108">
    <property type="entry name" value="Thiolase_N"/>
    <property type="match status" value="1"/>
</dbReference>
<dbReference type="InterPro" id="IPR020613">
    <property type="entry name" value="Thiolase_CS"/>
</dbReference>
<accession>A0AAU9EG39</accession>
<feature type="active site" description="Proton acceptor" evidence="4">
    <location>
        <position position="349"/>
    </location>
</feature>
<feature type="active site" description="Proton acceptor" evidence="4">
    <location>
        <position position="379"/>
    </location>
</feature>
<dbReference type="InterPro" id="IPR020616">
    <property type="entry name" value="Thiolase_N"/>
</dbReference>
<keyword evidence="9" id="KW-1185">Reference proteome</keyword>
<gene>
    <name evidence="8" type="primary">thl</name>
    <name evidence="8" type="ORF">FAK_25380</name>
</gene>
<evidence type="ECO:0000259" key="7">
    <source>
        <dbReference type="Pfam" id="PF02803"/>
    </source>
</evidence>
<dbReference type="NCBIfam" id="TIGR01930">
    <property type="entry name" value="AcCoA-C-Actrans"/>
    <property type="match status" value="1"/>
</dbReference>
<dbReference type="FunFam" id="3.40.47.10:FF:000010">
    <property type="entry name" value="Acetyl-CoA acetyltransferase (Thiolase)"/>
    <property type="match status" value="1"/>
</dbReference>
<feature type="domain" description="Thiolase N-terminal" evidence="6">
    <location>
        <begin position="5"/>
        <end position="262"/>
    </location>
</feature>
<dbReference type="InterPro" id="IPR020617">
    <property type="entry name" value="Thiolase_C"/>
</dbReference>
<feature type="domain" description="Thiolase C-terminal" evidence="7">
    <location>
        <begin position="271"/>
        <end position="392"/>
    </location>
</feature>
<dbReference type="InterPro" id="IPR020615">
    <property type="entry name" value="Thiolase_acyl_enz_int_AS"/>
</dbReference>
<dbReference type="PROSITE" id="PS00099">
    <property type="entry name" value="THIOLASE_3"/>
    <property type="match status" value="1"/>
</dbReference>
<dbReference type="InterPro" id="IPR020610">
    <property type="entry name" value="Thiolase_AS"/>
</dbReference>
<dbReference type="RefSeq" id="WP_338599896.1">
    <property type="nucleotide sequence ID" value="NZ_AP028679.1"/>
</dbReference>
<keyword evidence="2 5" id="KW-0808">Transferase</keyword>
<dbReference type="CDD" id="cd00751">
    <property type="entry name" value="thiolase"/>
    <property type="match status" value="1"/>
</dbReference>
<evidence type="ECO:0000256" key="3">
    <source>
        <dbReference type="ARBA" id="ARBA00023315"/>
    </source>
</evidence>
<protein>
    <submittedName>
        <fullName evidence="8">Acetyl-CoA acetyltransferase</fullName>
    </submittedName>
</protein>
<evidence type="ECO:0000256" key="4">
    <source>
        <dbReference type="PIRSR" id="PIRSR000429-1"/>
    </source>
</evidence>
<dbReference type="PANTHER" id="PTHR18919">
    <property type="entry name" value="ACETYL-COA C-ACYLTRANSFERASE"/>
    <property type="match status" value="1"/>
</dbReference>
<dbReference type="InterPro" id="IPR016039">
    <property type="entry name" value="Thiolase-like"/>
</dbReference>
<dbReference type="InterPro" id="IPR002155">
    <property type="entry name" value="Thiolase"/>
</dbReference>
<evidence type="ECO:0000256" key="2">
    <source>
        <dbReference type="ARBA" id="ARBA00022679"/>
    </source>
</evidence>
<reference evidence="9" key="1">
    <citation type="journal article" date="2023" name="Arch. Microbiol.">
        <title>Desulfoferula mesophilus gen. nov. sp. nov., a mesophilic sulfate-reducing bacterium isolated from a brackish lake sediment.</title>
        <authorList>
            <person name="Watanabe T."/>
            <person name="Yabe T."/>
            <person name="Tsuji J.M."/>
            <person name="Fukui M."/>
        </authorList>
    </citation>
    <scope>NUCLEOTIDE SEQUENCE [LARGE SCALE GENOMIC DNA]</scope>
    <source>
        <strain evidence="9">12FAK</strain>
    </source>
</reference>
<dbReference type="PROSITE" id="PS00098">
    <property type="entry name" value="THIOLASE_1"/>
    <property type="match status" value="1"/>
</dbReference>
<dbReference type="EMBL" id="AP028679">
    <property type="protein sequence ID" value="BEQ15472.1"/>
    <property type="molecule type" value="Genomic_DNA"/>
</dbReference>
<feature type="active site" description="Acyl-thioester intermediate" evidence="4">
    <location>
        <position position="88"/>
    </location>
</feature>
<proteinExistence type="inferred from homology"/>
<evidence type="ECO:0000313" key="8">
    <source>
        <dbReference type="EMBL" id="BEQ15472.1"/>
    </source>
</evidence>
<evidence type="ECO:0000256" key="1">
    <source>
        <dbReference type="ARBA" id="ARBA00010982"/>
    </source>
</evidence>
<dbReference type="GO" id="GO:0003988">
    <property type="term" value="F:acetyl-CoA C-acyltransferase activity"/>
    <property type="evidence" value="ECO:0007669"/>
    <property type="project" value="UniProtKB-ARBA"/>
</dbReference>
<sequence length="392" mass="40884">MTEAVIVGAARTAVGKFGGMYTNVSAVDLGVTAAKATLERAGVDPSQVDEVILGNVLGAGLGQNVARQVQLGAGMPVESNAFTINKVCASGLKSVMLAAQAVKCGDSRVVLAGGTENMTQAPYLLPKARWGMRMGDGKVIDSMVHDGLFDIFNKYHMGITAENVAERYNITREEQDQLAVTSQQRAEAAITSGRFKNEIVPVLIPQRKGDPKVADTDEHPRFGATMEAMAKLAPAFKKDGTVTAGNASGINDSAACVLVTSKETAQEMGLNVLATIKSYGWGGVDPAYMGIGPIAATRAALAKFDGKVEDIELIEANEAFATQALAVIKDLGFDPSIVNVNGGAIALGHPIGASGCRILVTLLYEMMKRDSKLGLATLCIGGGQGAALVLER</sequence>
<dbReference type="PROSITE" id="PS00737">
    <property type="entry name" value="THIOLASE_2"/>
    <property type="match status" value="1"/>
</dbReference>
<evidence type="ECO:0000259" key="6">
    <source>
        <dbReference type="Pfam" id="PF00108"/>
    </source>
</evidence>